<protein>
    <recommendedName>
        <fullName evidence="1">Endonuclease/exonuclease/phosphatase domain-containing protein</fullName>
    </recommendedName>
</protein>
<dbReference type="AlphaFoldDB" id="A0AAV1L7C8"/>
<reference evidence="2 3" key="1">
    <citation type="submission" date="2023-11" db="EMBL/GenBank/DDBJ databases">
        <authorList>
            <person name="Hedman E."/>
            <person name="Englund M."/>
            <person name="Stromberg M."/>
            <person name="Nyberg Akerstrom W."/>
            <person name="Nylinder S."/>
            <person name="Jareborg N."/>
            <person name="Kallberg Y."/>
            <person name="Kronander E."/>
        </authorList>
    </citation>
    <scope>NUCLEOTIDE SEQUENCE [LARGE SCALE GENOMIC DNA]</scope>
</reference>
<dbReference type="SUPFAM" id="SSF56219">
    <property type="entry name" value="DNase I-like"/>
    <property type="match status" value="1"/>
</dbReference>
<dbReference type="PANTHER" id="PTHR33395:SF22">
    <property type="entry name" value="REVERSE TRANSCRIPTASE DOMAIN-CONTAINING PROTEIN"/>
    <property type="match status" value="1"/>
</dbReference>
<feature type="domain" description="Endonuclease/exonuclease/phosphatase" evidence="1">
    <location>
        <begin position="1"/>
        <end position="80"/>
    </location>
</feature>
<keyword evidence="3" id="KW-1185">Reference proteome</keyword>
<comment type="caution">
    <text evidence="2">The sequence shown here is derived from an EMBL/GenBank/DDBJ whole genome shotgun (WGS) entry which is preliminary data.</text>
</comment>
<evidence type="ECO:0000313" key="2">
    <source>
        <dbReference type="EMBL" id="CAK1591218.1"/>
    </source>
</evidence>
<dbReference type="GO" id="GO:0007508">
    <property type="term" value="P:larval heart development"/>
    <property type="evidence" value="ECO:0007669"/>
    <property type="project" value="TreeGrafter"/>
</dbReference>
<dbReference type="GO" id="GO:0031012">
    <property type="term" value="C:extracellular matrix"/>
    <property type="evidence" value="ECO:0007669"/>
    <property type="project" value="TreeGrafter"/>
</dbReference>
<dbReference type="InterPro" id="IPR036691">
    <property type="entry name" value="Endo/exonu/phosph_ase_sf"/>
</dbReference>
<organism evidence="2 3">
    <name type="scientific">Parnassius mnemosyne</name>
    <name type="common">clouded apollo</name>
    <dbReference type="NCBI Taxonomy" id="213953"/>
    <lineage>
        <taxon>Eukaryota</taxon>
        <taxon>Metazoa</taxon>
        <taxon>Ecdysozoa</taxon>
        <taxon>Arthropoda</taxon>
        <taxon>Hexapoda</taxon>
        <taxon>Insecta</taxon>
        <taxon>Pterygota</taxon>
        <taxon>Neoptera</taxon>
        <taxon>Endopterygota</taxon>
        <taxon>Lepidoptera</taxon>
        <taxon>Glossata</taxon>
        <taxon>Ditrysia</taxon>
        <taxon>Papilionoidea</taxon>
        <taxon>Papilionidae</taxon>
        <taxon>Parnassiinae</taxon>
        <taxon>Parnassini</taxon>
        <taxon>Parnassius</taxon>
        <taxon>Driopa</taxon>
    </lineage>
</organism>
<dbReference type="GO" id="GO:0061343">
    <property type="term" value="P:cell adhesion involved in heart morphogenesis"/>
    <property type="evidence" value="ECO:0007669"/>
    <property type="project" value="TreeGrafter"/>
</dbReference>
<sequence length="320" mass="37280">MGDFNYGGVKWPLEDSGYLTPIENNFIQWYRNSNLQQLVDRYTSYRQGNQPSYLDLVLTNEDSLIASIDHQAPIGKSDHTCLLTTIELQTQNQQTQHKTRLNFNKADYDKINTKLSSILPENMADQKCVKSQFNSLHRALMEAINLYVPRLDICLNNTNKPWVRNKTKNLIKNKIALRNRYVLTGLEQNYRDYRSTNNQLLNENRKARTSYEQEILQAGPKKFYSYLRQQVTSIVSIPTILLSKQGQTVIQPHEIARVFADQFASVFQTEPNDQLPTLDPTHRVEDSIEEILFTPDQVKRVSHFRNENRFISGTRRYTSN</sequence>
<accession>A0AAV1L7C8</accession>
<evidence type="ECO:0000313" key="3">
    <source>
        <dbReference type="Proteomes" id="UP001314205"/>
    </source>
</evidence>
<dbReference type="Proteomes" id="UP001314205">
    <property type="component" value="Unassembled WGS sequence"/>
</dbReference>
<dbReference type="GO" id="GO:0003824">
    <property type="term" value="F:catalytic activity"/>
    <property type="evidence" value="ECO:0007669"/>
    <property type="project" value="InterPro"/>
</dbReference>
<dbReference type="InterPro" id="IPR005135">
    <property type="entry name" value="Endo/exonuclease/phosphatase"/>
</dbReference>
<proteinExistence type="predicted"/>
<gene>
    <name evidence="2" type="ORF">PARMNEM_LOCUS11484</name>
</gene>
<evidence type="ECO:0000259" key="1">
    <source>
        <dbReference type="Pfam" id="PF14529"/>
    </source>
</evidence>
<name>A0AAV1L7C8_9NEOP</name>
<dbReference type="PANTHER" id="PTHR33395">
    <property type="entry name" value="TRANSCRIPTASE, PUTATIVE-RELATED-RELATED"/>
    <property type="match status" value="1"/>
</dbReference>
<dbReference type="Pfam" id="PF14529">
    <property type="entry name" value="Exo_endo_phos_2"/>
    <property type="match status" value="1"/>
</dbReference>
<dbReference type="EMBL" id="CAVLGL010000086">
    <property type="protein sequence ID" value="CAK1591218.1"/>
    <property type="molecule type" value="Genomic_DNA"/>
</dbReference>